<sequence>MTNIGVTEHGTNGYIENKKQIKKMRKKRVLIIDDDARNIFALSATLRAGAYECLTCPSAQEALKILEGDEEIDAVLIDMMMPDMDGYEAIPHIKKIDKRKNTPIFSVTAQAMVGDREKCLQAGATDYVSKPIDVDKLLWLLSRV</sequence>
<gene>
    <name evidence="5" type="ordered locus">Runsl_3111</name>
</gene>
<reference evidence="5 6" key="2">
    <citation type="journal article" date="2012" name="Stand. Genomic Sci.">
        <title>Complete genome sequence of the aquatic bacterium Runella slithyformis type strain (LSU 4(T)).</title>
        <authorList>
            <person name="Copeland A."/>
            <person name="Zhang X."/>
            <person name="Misra M."/>
            <person name="Lapidus A."/>
            <person name="Nolan M."/>
            <person name="Lucas S."/>
            <person name="Deshpande S."/>
            <person name="Cheng J.F."/>
            <person name="Tapia R."/>
            <person name="Goodwin L.A."/>
            <person name="Pitluck S."/>
            <person name="Liolios K."/>
            <person name="Pagani I."/>
            <person name="Ivanova N."/>
            <person name="Mikhailova N."/>
            <person name="Pati A."/>
            <person name="Chen A."/>
            <person name="Palaniappan K."/>
            <person name="Land M."/>
            <person name="Hauser L."/>
            <person name="Pan C."/>
            <person name="Jeffries C.D."/>
            <person name="Detter J.C."/>
            <person name="Brambilla E.M."/>
            <person name="Rohde M."/>
            <person name="Djao O.D."/>
            <person name="Goker M."/>
            <person name="Sikorski J."/>
            <person name="Tindall B.J."/>
            <person name="Woyke T."/>
            <person name="Bristow J."/>
            <person name="Eisen J.A."/>
            <person name="Markowitz V."/>
            <person name="Hugenholtz P."/>
            <person name="Kyrpides N.C."/>
            <person name="Klenk H.P."/>
            <person name="Mavromatis K."/>
        </authorList>
    </citation>
    <scope>NUCLEOTIDE SEQUENCE [LARGE SCALE GENOMIC DNA]</scope>
    <source>
        <strain evidence="6">ATCC 29530 / DSM 19594 / LMG 11500 / NCIMB 11436 / LSU 4</strain>
    </source>
</reference>
<dbReference type="AlphaFoldDB" id="A0A7U3ZLR2"/>
<dbReference type="SMART" id="SM00448">
    <property type="entry name" value="REC"/>
    <property type="match status" value="1"/>
</dbReference>
<feature type="domain" description="Response regulatory" evidence="4">
    <location>
        <begin position="28"/>
        <end position="144"/>
    </location>
</feature>
<reference evidence="6" key="1">
    <citation type="submission" date="2011-06" db="EMBL/GenBank/DDBJ databases">
        <title>The complete genome of chromosome of Runella slithyformis DSM 19594.</title>
        <authorList>
            <consortium name="US DOE Joint Genome Institute (JGI-PGF)"/>
            <person name="Lucas S."/>
            <person name="Han J."/>
            <person name="Lapidus A."/>
            <person name="Bruce D."/>
            <person name="Goodwin L."/>
            <person name="Pitluck S."/>
            <person name="Peters L."/>
            <person name="Kyrpides N."/>
            <person name="Mavromatis K."/>
            <person name="Ivanova N."/>
            <person name="Ovchinnikova G."/>
            <person name="Zhang X."/>
            <person name="Misra M."/>
            <person name="Detter J.C."/>
            <person name="Tapia R."/>
            <person name="Han C."/>
            <person name="Land M."/>
            <person name="Hauser L."/>
            <person name="Markowitz V."/>
            <person name="Cheng J.-F."/>
            <person name="Hugenholtz P."/>
            <person name="Woyke T."/>
            <person name="Wu D."/>
            <person name="Tindall B."/>
            <person name="Faehrich R."/>
            <person name="Brambilla E."/>
            <person name="Klenk H.-P."/>
            <person name="Eisen J.A."/>
        </authorList>
    </citation>
    <scope>NUCLEOTIDE SEQUENCE [LARGE SCALE GENOMIC DNA]</scope>
    <source>
        <strain evidence="6">ATCC 29530 / DSM 19594 / LMG 11500 / NCIMB 11436 / LSU 4</strain>
    </source>
</reference>
<dbReference type="CDD" id="cd17546">
    <property type="entry name" value="REC_hyHK_CKI1_RcsC-like"/>
    <property type="match status" value="1"/>
</dbReference>
<keyword evidence="2" id="KW-0902">Two-component regulatory system</keyword>
<evidence type="ECO:0000256" key="2">
    <source>
        <dbReference type="ARBA" id="ARBA00023012"/>
    </source>
</evidence>
<dbReference type="Proteomes" id="UP000000493">
    <property type="component" value="Chromosome"/>
</dbReference>
<organism evidence="5 6">
    <name type="scientific">Runella slithyformis (strain ATCC 29530 / DSM 19594 / LMG 11500 / NCIMB 11436 / LSU 4)</name>
    <dbReference type="NCBI Taxonomy" id="761193"/>
    <lineage>
        <taxon>Bacteria</taxon>
        <taxon>Pseudomonadati</taxon>
        <taxon>Bacteroidota</taxon>
        <taxon>Cytophagia</taxon>
        <taxon>Cytophagales</taxon>
        <taxon>Spirosomataceae</taxon>
        <taxon>Runella</taxon>
    </lineage>
</organism>
<dbReference type="PANTHER" id="PTHR45339:SF1">
    <property type="entry name" value="HYBRID SIGNAL TRANSDUCTION HISTIDINE KINASE J"/>
    <property type="match status" value="1"/>
</dbReference>
<keyword evidence="6" id="KW-1185">Reference proteome</keyword>
<dbReference type="GO" id="GO:0000160">
    <property type="term" value="P:phosphorelay signal transduction system"/>
    <property type="evidence" value="ECO:0007669"/>
    <property type="project" value="UniProtKB-KW"/>
</dbReference>
<feature type="modified residue" description="4-aspartylphosphate" evidence="3">
    <location>
        <position position="78"/>
    </location>
</feature>
<dbReference type="PROSITE" id="PS50110">
    <property type="entry name" value="RESPONSE_REGULATORY"/>
    <property type="match status" value="1"/>
</dbReference>
<accession>A0A7U3ZLR2</accession>
<evidence type="ECO:0000259" key="4">
    <source>
        <dbReference type="PROSITE" id="PS50110"/>
    </source>
</evidence>
<dbReference type="EMBL" id="CP002859">
    <property type="protein sequence ID" value="AEI49492.1"/>
    <property type="molecule type" value="Genomic_DNA"/>
</dbReference>
<evidence type="ECO:0000256" key="1">
    <source>
        <dbReference type="ARBA" id="ARBA00022553"/>
    </source>
</evidence>
<evidence type="ECO:0000256" key="3">
    <source>
        <dbReference type="PROSITE-ProRule" id="PRU00169"/>
    </source>
</evidence>
<dbReference type="Gene3D" id="3.40.50.2300">
    <property type="match status" value="1"/>
</dbReference>
<name>A0A7U3ZLR2_RUNSL</name>
<dbReference type="Pfam" id="PF00072">
    <property type="entry name" value="Response_reg"/>
    <property type="match status" value="1"/>
</dbReference>
<evidence type="ECO:0000313" key="5">
    <source>
        <dbReference type="EMBL" id="AEI49492.1"/>
    </source>
</evidence>
<dbReference type="SUPFAM" id="SSF52172">
    <property type="entry name" value="CheY-like"/>
    <property type="match status" value="1"/>
</dbReference>
<dbReference type="InterPro" id="IPR001789">
    <property type="entry name" value="Sig_transdc_resp-reg_receiver"/>
</dbReference>
<keyword evidence="1 3" id="KW-0597">Phosphoprotein</keyword>
<protein>
    <submittedName>
        <fullName evidence="5">Response regulator receiver protein</fullName>
    </submittedName>
</protein>
<evidence type="ECO:0000313" key="6">
    <source>
        <dbReference type="Proteomes" id="UP000000493"/>
    </source>
</evidence>
<proteinExistence type="predicted"/>
<dbReference type="PANTHER" id="PTHR45339">
    <property type="entry name" value="HYBRID SIGNAL TRANSDUCTION HISTIDINE KINASE J"/>
    <property type="match status" value="1"/>
</dbReference>
<dbReference type="KEGG" id="rsi:Runsl_3111"/>
<dbReference type="InterPro" id="IPR011006">
    <property type="entry name" value="CheY-like_superfamily"/>
</dbReference>